<feature type="domain" description="Thiolase N-terminal" evidence="1">
    <location>
        <begin position="4"/>
        <end position="48"/>
    </location>
</feature>
<evidence type="ECO:0000313" key="3">
    <source>
        <dbReference type="Proteomes" id="UP000030700"/>
    </source>
</evidence>
<evidence type="ECO:0000259" key="1">
    <source>
        <dbReference type="Pfam" id="PF00108"/>
    </source>
</evidence>
<accession>A0A081BRB8</accession>
<dbReference type="InterPro" id="IPR016039">
    <property type="entry name" value="Thiolase-like"/>
</dbReference>
<proteinExistence type="predicted"/>
<dbReference type="AlphaFoldDB" id="A0A081BRB8"/>
<dbReference type="HOGENOM" id="CLU_2647138_0_0_0"/>
<keyword evidence="2" id="KW-0808">Transferase</keyword>
<name>A0A081BRB8_9BACT</name>
<gene>
    <name evidence="2" type="ORF">U14_05226</name>
</gene>
<dbReference type="SUPFAM" id="SSF53901">
    <property type="entry name" value="Thiolase-like"/>
    <property type="match status" value="1"/>
</dbReference>
<reference evidence="2 3" key="1">
    <citation type="journal article" date="2015" name="PeerJ">
        <title>First genomic representation of candidate bacterial phylum KSB3 points to enhanced environmental sensing as a trigger of wastewater bulking.</title>
        <authorList>
            <person name="Sekiguchi Y."/>
            <person name="Ohashi A."/>
            <person name="Parks D.H."/>
            <person name="Yamauchi T."/>
            <person name="Tyson G.W."/>
            <person name="Hugenholtz P."/>
        </authorList>
    </citation>
    <scope>NUCLEOTIDE SEQUENCE [LARGE SCALE GENOMIC DNA]</scope>
</reference>
<organism evidence="2 3">
    <name type="scientific">Candidatus Moduliflexus flocculans</name>
    <dbReference type="NCBI Taxonomy" id="1499966"/>
    <lineage>
        <taxon>Bacteria</taxon>
        <taxon>Candidatus Moduliflexota</taxon>
        <taxon>Candidatus Moduliflexia</taxon>
        <taxon>Candidatus Moduliflexales</taxon>
        <taxon>Candidatus Moduliflexaceae</taxon>
    </lineage>
</organism>
<dbReference type="InterPro" id="IPR020616">
    <property type="entry name" value="Thiolase_N"/>
</dbReference>
<dbReference type="STRING" id="1499966.U14_05226"/>
<dbReference type="Pfam" id="PF00108">
    <property type="entry name" value="Thiolase_N"/>
    <property type="match status" value="1"/>
</dbReference>
<sequence>MKDVVIVSAARTAVGQFGQSLKDVPVVKLGGLVINEALKRAGIRPSKTKDKEFAPEIFGGHIRWLTTFCVTMNGLT</sequence>
<keyword evidence="3" id="KW-1185">Reference proteome</keyword>
<dbReference type="Proteomes" id="UP000030700">
    <property type="component" value="Unassembled WGS sequence"/>
</dbReference>
<protein>
    <submittedName>
        <fullName evidence="2">Acetyl-CoA acetyltransferase</fullName>
    </submittedName>
</protein>
<dbReference type="Gene3D" id="3.40.47.10">
    <property type="match status" value="1"/>
</dbReference>
<dbReference type="EMBL" id="DF820460">
    <property type="protein sequence ID" value="GAK53949.1"/>
    <property type="molecule type" value="Genomic_DNA"/>
</dbReference>
<dbReference type="GO" id="GO:0016747">
    <property type="term" value="F:acyltransferase activity, transferring groups other than amino-acyl groups"/>
    <property type="evidence" value="ECO:0007669"/>
    <property type="project" value="InterPro"/>
</dbReference>
<evidence type="ECO:0000313" key="2">
    <source>
        <dbReference type="EMBL" id="GAK53949.1"/>
    </source>
</evidence>